<keyword evidence="1" id="KW-1133">Transmembrane helix</keyword>
<dbReference type="InterPro" id="IPR025664">
    <property type="entry name" value="Spore_III_AC/AD"/>
</dbReference>
<feature type="transmembrane region" description="Helical" evidence="1">
    <location>
        <begin position="31"/>
        <end position="52"/>
    </location>
</feature>
<dbReference type="NCBIfam" id="TIGR02848">
    <property type="entry name" value="spore_III_AC"/>
    <property type="match status" value="1"/>
</dbReference>
<dbReference type="EMBL" id="CACRTO010000047">
    <property type="protein sequence ID" value="VYU62536.1"/>
    <property type="molecule type" value="Genomic_DNA"/>
</dbReference>
<protein>
    <submittedName>
        <fullName evidence="2">Stage III sporulation protein AC/AD protein family protein</fullName>
    </submittedName>
</protein>
<dbReference type="InterPro" id="IPR009570">
    <property type="entry name" value="Spore_III_AC"/>
</dbReference>
<accession>A0A6N3GDX5</accession>
<gene>
    <name evidence="2" type="ORF">CTLFYP3_03183</name>
</gene>
<dbReference type="RefSeq" id="WP_156627634.1">
    <property type="nucleotide sequence ID" value="NZ_CACRTO010000047.1"/>
</dbReference>
<organism evidence="2">
    <name type="scientific">Clostridium tertium</name>
    <dbReference type="NCBI Taxonomy" id="1559"/>
    <lineage>
        <taxon>Bacteria</taxon>
        <taxon>Bacillati</taxon>
        <taxon>Bacillota</taxon>
        <taxon>Clostridia</taxon>
        <taxon>Eubacteriales</taxon>
        <taxon>Clostridiaceae</taxon>
        <taxon>Clostridium</taxon>
    </lineage>
</organism>
<keyword evidence="1" id="KW-0812">Transmembrane</keyword>
<proteinExistence type="predicted"/>
<evidence type="ECO:0000256" key="1">
    <source>
        <dbReference type="SAM" id="Phobius"/>
    </source>
</evidence>
<feature type="transmembrane region" description="Helical" evidence="1">
    <location>
        <begin position="6"/>
        <end position="24"/>
    </location>
</feature>
<evidence type="ECO:0000313" key="2">
    <source>
        <dbReference type="EMBL" id="VYU62536.1"/>
    </source>
</evidence>
<dbReference type="AlphaFoldDB" id="A0A6N3GDX5"/>
<dbReference type="Pfam" id="PF06686">
    <property type="entry name" value="SpoIIIAC"/>
    <property type="match status" value="1"/>
</dbReference>
<keyword evidence="1" id="KW-0472">Membrane</keyword>
<name>A0A6N3GDX5_9CLOT</name>
<sequence length="65" mass="7023">MLDISILFKIGAMGVLLIVIDKVLKASGKDDIAVITNIAGIVIILITVIGLITDLFNSVRTMFMF</sequence>
<reference evidence="2" key="1">
    <citation type="submission" date="2019-11" db="EMBL/GenBank/DDBJ databases">
        <authorList>
            <person name="Feng L."/>
        </authorList>
    </citation>
    <scope>NUCLEOTIDE SEQUENCE</scope>
    <source>
        <strain evidence="2">CTertiumLFYP3</strain>
    </source>
</reference>